<reference evidence="2 3" key="1">
    <citation type="submission" date="2017-12" db="EMBL/GenBank/DDBJ databases">
        <authorList>
            <person name="Pombert J.-F."/>
            <person name="Haag K.L."/>
            <person name="Ebert D."/>
        </authorList>
    </citation>
    <scope>NUCLEOTIDE SEQUENCE [LARGE SCALE GENOMIC DNA]</scope>
    <source>
        <strain evidence="2">BE-OM-2</strain>
    </source>
</reference>
<dbReference type="VEuPathDB" id="MicrosporidiaDB:CWI39_1092p0010"/>
<dbReference type="VEuPathDB" id="MicrosporidiaDB:CWI39_0974p0020"/>
<keyword evidence="2" id="KW-0808">Transferase</keyword>
<organism evidence="2 3">
    <name type="scientific">Hamiltosporidium magnivora</name>
    <dbReference type="NCBI Taxonomy" id="148818"/>
    <lineage>
        <taxon>Eukaryota</taxon>
        <taxon>Fungi</taxon>
        <taxon>Fungi incertae sedis</taxon>
        <taxon>Microsporidia</taxon>
        <taxon>Dubosqiidae</taxon>
        <taxon>Hamiltosporidium</taxon>
    </lineage>
</organism>
<dbReference type="AlphaFoldDB" id="A0A4Q9L422"/>
<dbReference type="InterPro" id="IPR000477">
    <property type="entry name" value="RT_dom"/>
</dbReference>
<accession>A0A4Q9L422</accession>
<dbReference type="PANTHER" id="PTHR19446">
    <property type="entry name" value="REVERSE TRANSCRIPTASES"/>
    <property type="match status" value="1"/>
</dbReference>
<dbReference type="VEuPathDB" id="MicrosporidiaDB:CWI36_1156p0010"/>
<keyword evidence="2" id="KW-0548">Nucleotidyltransferase</keyword>
<dbReference type="PROSITE" id="PS50878">
    <property type="entry name" value="RT_POL"/>
    <property type="match status" value="1"/>
</dbReference>
<dbReference type="Proteomes" id="UP000291404">
    <property type="component" value="Unassembled WGS sequence"/>
</dbReference>
<feature type="domain" description="Reverse transcriptase" evidence="1">
    <location>
        <begin position="182"/>
        <end position="440"/>
    </location>
</feature>
<evidence type="ECO:0000313" key="2">
    <source>
        <dbReference type="EMBL" id="TBU02238.1"/>
    </source>
</evidence>
<dbReference type="GO" id="GO:0003964">
    <property type="term" value="F:RNA-directed DNA polymerase activity"/>
    <property type="evidence" value="ECO:0007669"/>
    <property type="project" value="UniProtKB-KW"/>
</dbReference>
<dbReference type="EMBL" id="PITI01001156">
    <property type="protein sequence ID" value="TBU02238.1"/>
    <property type="molecule type" value="Genomic_DNA"/>
</dbReference>
<sequence length="516" mass="60704">MNNRNKLKVKIKTLMERIIRYSNKREIIVITRKTLREVIEEITDFGISIKYDNNLLFTNQKIIILGDYNLEQTRELEDKVLNNHMNYGLYELYLYANTYKHQNKISSPDKIFSNTPIRTDGIEIITINHKLIIAETFELSTSAIPGYKINLIKDNKIRSKITKRIEKLVTKNKVILQNLNIEERCNFPHHILLNATRIIRIGNKKTKRGNPIIQHTRQQREATETYTLKLIRNYALTNKKTFEKIILSKFDVHLHKQQAGFKTGHSSLNPALALDTLLRHSNGNMINVTLYIKKAYDSVDRNKLYWKLIKLQKFSIRDTKLIAHLIENNKYTLCSNKATSLVKTASIGPPKGSIISPKLFNIFIDDIIHFIQKRFRHMVFLYADDILIWPTNGMERHSTINNYRFNPDKCYYNTTKDISIKVYNTNFTKQSPLKYLCFFFINRGAGVSKSTKIIRQKAVRAAVIMNKVMTKSIFYREENKYRMKLKGYTTFVRPYIDYFSQLLGFQKTFLDQKDRI</sequence>
<evidence type="ECO:0000259" key="1">
    <source>
        <dbReference type="PROSITE" id="PS50878"/>
    </source>
</evidence>
<dbReference type="Pfam" id="PF00078">
    <property type="entry name" value="RVT_1"/>
    <property type="match status" value="1"/>
</dbReference>
<gene>
    <name evidence="2" type="ORF">CWI36_1156p0010</name>
</gene>
<dbReference type="SUPFAM" id="SSF56672">
    <property type="entry name" value="DNA/RNA polymerases"/>
    <property type="match status" value="1"/>
</dbReference>
<proteinExistence type="predicted"/>
<evidence type="ECO:0000313" key="3">
    <source>
        <dbReference type="Proteomes" id="UP000291404"/>
    </source>
</evidence>
<comment type="caution">
    <text evidence="2">The sequence shown here is derived from an EMBL/GenBank/DDBJ whole genome shotgun (WGS) entry which is preliminary data.</text>
</comment>
<keyword evidence="3" id="KW-1185">Reference proteome</keyword>
<name>A0A4Q9L422_9MICR</name>
<keyword evidence="2" id="KW-0695">RNA-directed DNA polymerase</keyword>
<dbReference type="InterPro" id="IPR043502">
    <property type="entry name" value="DNA/RNA_pol_sf"/>
</dbReference>
<protein>
    <submittedName>
        <fullName evidence="2">Reverse transcriptase</fullName>
    </submittedName>
</protein>